<evidence type="ECO:0000313" key="2">
    <source>
        <dbReference type="Proteomes" id="UP000663929"/>
    </source>
</evidence>
<dbReference type="EMBL" id="CP071793">
    <property type="protein sequence ID" value="QTD50313.1"/>
    <property type="molecule type" value="Genomic_DNA"/>
</dbReference>
<proteinExistence type="predicted"/>
<protein>
    <submittedName>
        <fullName evidence="1">Uncharacterized protein</fullName>
    </submittedName>
</protein>
<accession>A0A8A4TL60</accession>
<dbReference type="AlphaFoldDB" id="A0A8A4TL60"/>
<organism evidence="1 2">
    <name type="scientific">Sulfidibacter corallicola</name>
    <dbReference type="NCBI Taxonomy" id="2818388"/>
    <lineage>
        <taxon>Bacteria</taxon>
        <taxon>Pseudomonadati</taxon>
        <taxon>Acidobacteriota</taxon>
        <taxon>Holophagae</taxon>
        <taxon>Acanthopleuribacterales</taxon>
        <taxon>Acanthopleuribacteraceae</taxon>
        <taxon>Sulfidibacter</taxon>
    </lineage>
</organism>
<evidence type="ECO:0000313" key="1">
    <source>
        <dbReference type="EMBL" id="QTD50313.1"/>
    </source>
</evidence>
<name>A0A8A4TL60_SULCO</name>
<dbReference type="Gene3D" id="2.60.120.200">
    <property type="match status" value="1"/>
</dbReference>
<gene>
    <name evidence="1" type="ORF">J3U87_32415</name>
</gene>
<sequence length="244" mass="26644">MSQRFFSLSTRLLVLFLTTLLWPSRLHGGLEVLEEAKHRGSFGLRVTTGTDETSVATAVGSSFSRLRVRFYLRLDGLDLAEATSATVFSAENDGPANIAIQVTRIDGQLRLGWQVRLDNGSFAEVLPPSGPALTAAWHAIELRWQAGSGDGSLHLLFDGQSQMDLDALDNDATLIQSCRLGLIDGDQGTYSGHADFDDFTWRTEGTIGLLSLDPAELTEPASQWPERHSILYLIGLVSEIRTSP</sequence>
<reference evidence="1" key="1">
    <citation type="submission" date="2021-03" db="EMBL/GenBank/DDBJ databases">
        <title>Acanthopleuribacteraceae sp. M133.</title>
        <authorList>
            <person name="Wang G."/>
        </authorList>
    </citation>
    <scope>NUCLEOTIDE SEQUENCE</scope>
    <source>
        <strain evidence="1">M133</strain>
    </source>
</reference>
<dbReference type="KEGG" id="scor:J3U87_32415"/>
<dbReference type="Proteomes" id="UP000663929">
    <property type="component" value="Chromosome"/>
</dbReference>
<keyword evidence="2" id="KW-1185">Reference proteome</keyword>
<dbReference type="RefSeq" id="WP_237379943.1">
    <property type="nucleotide sequence ID" value="NZ_CP071793.1"/>
</dbReference>